<dbReference type="AlphaFoldDB" id="A0A1M5QLI1"/>
<dbReference type="Gene3D" id="3.30.428.10">
    <property type="entry name" value="HIT-like"/>
    <property type="match status" value="1"/>
</dbReference>
<evidence type="ECO:0000259" key="4">
    <source>
        <dbReference type="PROSITE" id="PS51084"/>
    </source>
</evidence>
<dbReference type="SUPFAM" id="SSF54197">
    <property type="entry name" value="HIT-like"/>
    <property type="match status" value="1"/>
</dbReference>
<keyword evidence="6" id="KW-1185">Reference proteome</keyword>
<evidence type="ECO:0000256" key="2">
    <source>
        <dbReference type="PIRSR" id="PIRSR601310-3"/>
    </source>
</evidence>
<dbReference type="InterPro" id="IPR001310">
    <property type="entry name" value="Histidine_triad_HIT"/>
</dbReference>
<organism evidence="5 6">
    <name type="scientific">Halobaculum gomorrense</name>
    <dbReference type="NCBI Taxonomy" id="43928"/>
    <lineage>
        <taxon>Archaea</taxon>
        <taxon>Methanobacteriati</taxon>
        <taxon>Methanobacteriota</taxon>
        <taxon>Stenosarchaea group</taxon>
        <taxon>Halobacteria</taxon>
        <taxon>Halobacteriales</taxon>
        <taxon>Haloferacaceae</taxon>
        <taxon>Halobaculum</taxon>
    </lineage>
</organism>
<sequence length="145" mass="15397">MGDVRMSDDCIFCSIVAGDIPARVVAETDDALAFLDANPMARGHTLVVPKGHHQRVADLSREESRAVFDLVHDLAPAIEDAVNADAHTIGVNDGPDAGQEVPHAHVHIIPRFERDGGGPIHVAAGERPEVDDDELDEIAASIGES</sequence>
<dbReference type="PANTHER" id="PTHR46648">
    <property type="entry name" value="HIT FAMILY PROTEIN 1"/>
    <property type="match status" value="1"/>
</dbReference>
<dbReference type="InterPro" id="IPR011146">
    <property type="entry name" value="HIT-like"/>
</dbReference>
<evidence type="ECO:0000256" key="3">
    <source>
        <dbReference type="PROSITE-ProRule" id="PRU00464"/>
    </source>
</evidence>
<protein>
    <submittedName>
        <fullName evidence="5">Histidine triad (HIT) family protein</fullName>
    </submittedName>
</protein>
<dbReference type="Proteomes" id="UP000184357">
    <property type="component" value="Unassembled WGS sequence"/>
</dbReference>
<feature type="domain" description="HIT" evidence="4">
    <location>
        <begin position="11"/>
        <end position="118"/>
    </location>
</feature>
<evidence type="ECO:0000256" key="1">
    <source>
        <dbReference type="PIRSR" id="PIRSR601310-1"/>
    </source>
</evidence>
<proteinExistence type="predicted"/>
<name>A0A1M5QLI1_9EURY</name>
<evidence type="ECO:0000313" key="5">
    <source>
        <dbReference type="EMBL" id="SHH14954.1"/>
    </source>
</evidence>
<dbReference type="GO" id="GO:0009117">
    <property type="term" value="P:nucleotide metabolic process"/>
    <property type="evidence" value="ECO:0007669"/>
    <property type="project" value="TreeGrafter"/>
</dbReference>
<dbReference type="PANTHER" id="PTHR46648:SF1">
    <property type="entry name" value="ADENOSINE 5'-MONOPHOSPHORAMIDASE HNT1"/>
    <property type="match status" value="1"/>
</dbReference>
<dbReference type="PROSITE" id="PS51084">
    <property type="entry name" value="HIT_2"/>
    <property type="match status" value="1"/>
</dbReference>
<accession>A0A1M5QLI1</accession>
<dbReference type="STRING" id="43928.SAMN05443636_1959"/>
<dbReference type="GO" id="GO:0003824">
    <property type="term" value="F:catalytic activity"/>
    <property type="evidence" value="ECO:0007669"/>
    <property type="project" value="InterPro"/>
</dbReference>
<dbReference type="PRINTS" id="PR00332">
    <property type="entry name" value="HISTRIAD"/>
</dbReference>
<gene>
    <name evidence="5" type="ORF">SAMN05443636_1959</name>
</gene>
<feature type="active site" description="Tele-AMP-histidine intermediate" evidence="1">
    <location>
        <position position="105"/>
    </location>
</feature>
<feature type="short sequence motif" description="Histidine triad motif" evidence="2 3">
    <location>
        <begin position="103"/>
        <end position="107"/>
    </location>
</feature>
<reference evidence="5 6" key="1">
    <citation type="submission" date="2016-11" db="EMBL/GenBank/DDBJ databases">
        <authorList>
            <person name="Jaros S."/>
            <person name="Januszkiewicz K."/>
            <person name="Wedrychowicz H."/>
        </authorList>
    </citation>
    <scope>NUCLEOTIDE SEQUENCE [LARGE SCALE GENOMIC DNA]</scope>
    <source>
        <strain evidence="5 6">DSM 9297</strain>
    </source>
</reference>
<evidence type="ECO:0000313" key="6">
    <source>
        <dbReference type="Proteomes" id="UP000184357"/>
    </source>
</evidence>
<dbReference type="InterPro" id="IPR036265">
    <property type="entry name" value="HIT-like_sf"/>
</dbReference>
<dbReference type="EMBL" id="FQWV01000004">
    <property type="protein sequence ID" value="SHH14954.1"/>
    <property type="molecule type" value="Genomic_DNA"/>
</dbReference>
<dbReference type="Pfam" id="PF01230">
    <property type="entry name" value="HIT"/>
    <property type="match status" value="1"/>
</dbReference>